<sequence>MNVLDGGCFVALCDSLVAVDLRLVEELTCRDLLARSHPENDAERVNACVITPTTAGLWYVYALTESSGCDIDETRVAALVCISASVLDPALVSTSYLLELPWKELAGDESHWYTNKLQIACGTVGFLCMESIRRCAKAHGLTAENNEAFYEYIRSWANAMCQATTTSSKICLSNLPNGPIGAVSSVGICDNGTYYCSVLRDDVTGEVSGIKVMFPSSE</sequence>
<reference evidence="2" key="1">
    <citation type="submission" date="2014-06" db="EMBL/GenBank/DDBJ databases">
        <authorList>
            <person name="Aslett M."/>
            <person name="De Silva N."/>
        </authorList>
    </citation>
    <scope>NUCLEOTIDE SEQUENCE [LARGE SCALE GENOMIC DNA]</scope>
    <source>
        <strain evidence="2">Bond</strain>
    </source>
</reference>
<dbReference type="AlphaFoldDB" id="A0A061D3R3"/>
<dbReference type="RefSeq" id="XP_012767527.1">
    <property type="nucleotide sequence ID" value="XM_012912073.1"/>
</dbReference>
<dbReference type="OMA" id="FCISANN"/>
<evidence type="ECO:0000313" key="1">
    <source>
        <dbReference type="EMBL" id="CDR95341.1"/>
    </source>
</evidence>
<accession>A0A061D3R3</accession>
<dbReference type="GeneID" id="24563882"/>
<keyword evidence="2" id="KW-1185">Reference proteome</keyword>
<dbReference type="KEGG" id="bbig:BBBOND_0204990"/>
<evidence type="ECO:0000313" key="2">
    <source>
        <dbReference type="Proteomes" id="UP000033188"/>
    </source>
</evidence>
<organism evidence="1 2">
    <name type="scientific">Babesia bigemina</name>
    <dbReference type="NCBI Taxonomy" id="5866"/>
    <lineage>
        <taxon>Eukaryota</taxon>
        <taxon>Sar</taxon>
        <taxon>Alveolata</taxon>
        <taxon>Apicomplexa</taxon>
        <taxon>Aconoidasida</taxon>
        <taxon>Piroplasmida</taxon>
        <taxon>Babesiidae</taxon>
        <taxon>Babesia</taxon>
    </lineage>
</organism>
<protein>
    <submittedName>
        <fullName evidence="1">Uncharacterized protein</fullName>
    </submittedName>
</protein>
<dbReference type="EMBL" id="LK391708">
    <property type="protein sequence ID" value="CDR95341.1"/>
    <property type="molecule type" value="Genomic_DNA"/>
</dbReference>
<dbReference type="Proteomes" id="UP000033188">
    <property type="component" value="Chromosome 2"/>
</dbReference>
<name>A0A061D3R3_BABBI</name>
<proteinExistence type="predicted"/>
<dbReference type="VEuPathDB" id="PiroplasmaDB:BBBOND_0204990"/>
<gene>
    <name evidence="1" type="ORF">BBBOND_0204990</name>
</gene>
<dbReference type="OrthoDB" id="363220at2759"/>